<dbReference type="EMBL" id="CM045771">
    <property type="protein sequence ID" value="KAI7988943.1"/>
    <property type="molecule type" value="Genomic_DNA"/>
</dbReference>
<protein>
    <submittedName>
        <fullName evidence="1">Noscapine synthase SDR1</fullName>
    </submittedName>
</protein>
<evidence type="ECO:0000313" key="2">
    <source>
        <dbReference type="Proteomes" id="UP001060215"/>
    </source>
</evidence>
<dbReference type="Proteomes" id="UP001060215">
    <property type="component" value="Chromosome 14"/>
</dbReference>
<reference evidence="1 2" key="1">
    <citation type="journal article" date="2022" name="Plant J.">
        <title>Chromosome-level genome of Camellia lanceoleosa provides a valuable resource for understanding genome evolution and self-incompatibility.</title>
        <authorList>
            <person name="Gong W."/>
            <person name="Xiao S."/>
            <person name="Wang L."/>
            <person name="Liao Z."/>
            <person name="Chang Y."/>
            <person name="Mo W."/>
            <person name="Hu G."/>
            <person name="Li W."/>
            <person name="Zhao G."/>
            <person name="Zhu H."/>
            <person name="Hu X."/>
            <person name="Ji K."/>
            <person name="Xiang X."/>
            <person name="Song Q."/>
            <person name="Yuan D."/>
            <person name="Jin S."/>
            <person name="Zhang L."/>
        </authorList>
    </citation>
    <scope>NUCLEOTIDE SEQUENCE [LARGE SCALE GENOMIC DNA]</scope>
    <source>
        <strain evidence="1">SQ_2022a</strain>
    </source>
</reference>
<name>A0ACC0FL14_9ERIC</name>
<evidence type="ECO:0000313" key="1">
    <source>
        <dbReference type="EMBL" id="KAI7988943.1"/>
    </source>
</evidence>
<proteinExistence type="predicted"/>
<organism evidence="1 2">
    <name type="scientific">Camellia lanceoleosa</name>
    <dbReference type="NCBI Taxonomy" id="1840588"/>
    <lineage>
        <taxon>Eukaryota</taxon>
        <taxon>Viridiplantae</taxon>
        <taxon>Streptophyta</taxon>
        <taxon>Embryophyta</taxon>
        <taxon>Tracheophyta</taxon>
        <taxon>Spermatophyta</taxon>
        <taxon>Magnoliopsida</taxon>
        <taxon>eudicotyledons</taxon>
        <taxon>Gunneridae</taxon>
        <taxon>Pentapetalae</taxon>
        <taxon>asterids</taxon>
        <taxon>Ericales</taxon>
        <taxon>Theaceae</taxon>
        <taxon>Camellia</taxon>
    </lineage>
</organism>
<sequence>MEKQSLRGRFICASVDPTMQEMANYYQENYAQLKISPELMGGPERGSNCDSSKLMEMGFQYKYDLKRILDDSVNCGIRVGALSPH</sequence>
<comment type="caution">
    <text evidence="1">The sequence shown here is derived from an EMBL/GenBank/DDBJ whole genome shotgun (WGS) entry which is preliminary data.</text>
</comment>
<gene>
    <name evidence="1" type="ORF">LOK49_LG13G01039</name>
</gene>
<keyword evidence="2" id="KW-1185">Reference proteome</keyword>
<accession>A0ACC0FL14</accession>